<dbReference type="InterPro" id="IPR008622">
    <property type="entry name" value="FliT"/>
</dbReference>
<keyword evidence="4" id="KW-0143">Chaperone</keyword>
<dbReference type="AlphaFoldDB" id="A0A2P4EWI9"/>
<evidence type="ECO:0000256" key="4">
    <source>
        <dbReference type="ARBA" id="ARBA00023186"/>
    </source>
</evidence>
<dbReference type="GO" id="GO:0044781">
    <property type="term" value="P:bacterial-type flagellum organization"/>
    <property type="evidence" value="ECO:0007669"/>
    <property type="project" value="UniProtKB-KW"/>
</dbReference>
<evidence type="ECO:0000256" key="3">
    <source>
        <dbReference type="ARBA" id="ARBA00022795"/>
    </source>
</evidence>
<dbReference type="Pfam" id="PF05400">
    <property type="entry name" value="FliT"/>
    <property type="match status" value="1"/>
</dbReference>
<organism evidence="6 7">
    <name type="scientific">Halopseudomonas oceani</name>
    <dbReference type="NCBI Taxonomy" id="1708783"/>
    <lineage>
        <taxon>Bacteria</taxon>
        <taxon>Pseudomonadati</taxon>
        <taxon>Pseudomonadota</taxon>
        <taxon>Gammaproteobacteria</taxon>
        <taxon>Pseudomonadales</taxon>
        <taxon>Pseudomonadaceae</taxon>
        <taxon>Halopseudomonas</taxon>
    </lineage>
</organism>
<keyword evidence="2" id="KW-0963">Cytoplasm</keyword>
<sequence length="128" mass="14300">MTSVCWTRWRSYCAKSRLAGTASANREDSSMANAVEKLQETHASLIAAVQACDWQQVGELDKACREQVRAAMEDPARDDQQVASTLEELSETYREVVALCQAVQGKLAEELQGLQRGRQGAKVYQMFR</sequence>
<keyword evidence="6" id="KW-0969">Cilium</keyword>
<dbReference type="EMBL" id="PPSK01000005">
    <property type="protein sequence ID" value="POB04340.1"/>
    <property type="molecule type" value="Genomic_DNA"/>
</dbReference>
<reference evidence="6 7" key="1">
    <citation type="submission" date="2018-01" db="EMBL/GenBank/DDBJ databases">
        <title>Draft genome of the type strain Pseudomonas oceani DSM 100277 isolated from the deep water in Okinawa trough, northwestern Pacific Ocean.</title>
        <authorList>
            <person name="Gomila M."/>
            <person name="Mulet M."/>
            <person name="Garcia-Valdes E."/>
            <person name="Lalucat J."/>
        </authorList>
    </citation>
    <scope>NUCLEOTIDE SEQUENCE [LARGE SCALE GENOMIC DNA]</scope>
    <source>
        <strain evidence="6 7">DSM 100277</strain>
    </source>
</reference>
<dbReference type="Proteomes" id="UP000243451">
    <property type="component" value="Unassembled WGS sequence"/>
</dbReference>
<evidence type="ECO:0000256" key="5">
    <source>
        <dbReference type="ARBA" id="ARBA00093797"/>
    </source>
</evidence>
<evidence type="ECO:0000256" key="1">
    <source>
        <dbReference type="ARBA" id="ARBA00004514"/>
    </source>
</evidence>
<comment type="subcellular location">
    <subcellularLocation>
        <location evidence="1">Cytoplasm</location>
        <location evidence="1">Cytosol</location>
    </subcellularLocation>
</comment>
<keyword evidence="7" id="KW-1185">Reference proteome</keyword>
<evidence type="ECO:0000313" key="7">
    <source>
        <dbReference type="Proteomes" id="UP000243451"/>
    </source>
</evidence>
<comment type="caution">
    <text evidence="6">The sequence shown here is derived from an EMBL/GenBank/DDBJ whole genome shotgun (WGS) entry which is preliminary data.</text>
</comment>
<keyword evidence="3" id="KW-1005">Bacterial flagellum biogenesis</keyword>
<accession>A0A2P4EWI9</accession>
<evidence type="ECO:0000256" key="2">
    <source>
        <dbReference type="ARBA" id="ARBA00022490"/>
    </source>
</evidence>
<proteinExistence type="predicted"/>
<name>A0A2P4EWI9_9GAMM</name>
<protein>
    <recommendedName>
        <fullName evidence="5">Flagellar protein FliT</fullName>
    </recommendedName>
</protein>
<keyword evidence="6" id="KW-0966">Cell projection</keyword>
<evidence type="ECO:0000313" key="6">
    <source>
        <dbReference type="EMBL" id="POB04340.1"/>
    </source>
</evidence>
<gene>
    <name evidence="6" type="ORF">C1949_07945</name>
</gene>
<dbReference type="Gene3D" id="1.20.58.380">
    <property type="entry name" value="Flagellar protein flit"/>
    <property type="match status" value="1"/>
</dbReference>
<keyword evidence="6" id="KW-0282">Flagellum</keyword>
<dbReference type="OrthoDB" id="7013020at2"/>